<gene>
    <name evidence="2" type="ORF">UFOPK3001_00527</name>
</gene>
<dbReference type="Gene3D" id="3.90.1200.10">
    <property type="match status" value="1"/>
</dbReference>
<dbReference type="InterPro" id="IPR052898">
    <property type="entry name" value="ACAD10-like"/>
</dbReference>
<organism evidence="2">
    <name type="scientific">freshwater metagenome</name>
    <dbReference type="NCBI Taxonomy" id="449393"/>
    <lineage>
        <taxon>unclassified sequences</taxon>
        <taxon>metagenomes</taxon>
        <taxon>ecological metagenomes</taxon>
    </lineage>
</organism>
<dbReference type="InterPro" id="IPR011009">
    <property type="entry name" value="Kinase-like_dom_sf"/>
</dbReference>
<dbReference type="SUPFAM" id="SSF56112">
    <property type="entry name" value="Protein kinase-like (PK-like)"/>
    <property type="match status" value="1"/>
</dbReference>
<dbReference type="Pfam" id="PF01636">
    <property type="entry name" value="APH"/>
    <property type="match status" value="1"/>
</dbReference>
<sequence>MGNRRPRPSYSNRTPGRATVHPVVLGIDEPKVTAWLDEHVEGLTGPYTFELIAGGRSNVTYRGADSGGTKFVLRRPPLGHVLATAHDMAREHRLITAVGKTPVPVPRTLGLCTDVEVNGAPFYVMSFVEGTVLDSAEKASVMTLEARRAASFDLIDVLAELHAVDVDEIGLGDLARRDSYIERQLKRWTTQWANSKTREMPEMDVLVKKLQDHMPVQQGATIAHGDYRFGNCLTDTTAGKIVGVLDWELCTLGDPLADLGYIGIYWRDPGDTIVGGNDPTGIEGFPYYSELVERYALRTGRDVSQIAYYRAFSAYRLAVIGEGVYSRYLNGAMADELPDMESMKNSVDTRVIWALELLQNLK</sequence>
<reference evidence="2" key="1">
    <citation type="submission" date="2020-05" db="EMBL/GenBank/DDBJ databases">
        <authorList>
            <person name="Chiriac C."/>
            <person name="Salcher M."/>
            <person name="Ghai R."/>
            <person name="Kavagutti S V."/>
        </authorList>
    </citation>
    <scope>NUCLEOTIDE SEQUENCE</scope>
</reference>
<dbReference type="PANTHER" id="PTHR47829:SF1">
    <property type="entry name" value="HAD FAMILY PHOSPHATASE"/>
    <property type="match status" value="1"/>
</dbReference>
<dbReference type="EMBL" id="CAFAAJ010000023">
    <property type="protein sequence ID" value="CAB4794402.1"/>
    <property type="molecule type" value="Genomic_DNA"/>
</dbReference>
<proteinExistence type="predicted"/>
<dbReference type="InterPro" id="IPR041726">
    <property type="entry name" value="ACAD10_11_N"/>
</dbReference>
<evidence type="ECO:0000313" key="2">
    <source>
        <dbReference type="EMBL" id="CAB4794402.1"/>
    </source>
</evidence>
<protein>
    <submittedName>
        <fullName evidence="2">Unannotated protein</fullName>
    </submittedName>
</protein>
<name>A0A6J6XCA3_9ZZZZ</name>
<dbReference type="InterPro" id="IPR002575">
    <property type="entry name" value="Aminoglycoside_PTrfase"/>
</dbReference>
<accession>A0A6J6XCA3</accession>
<dbReference type="CDD" id="cd05154">
    <property type="entry name" value="ACAD10_11_N-like"/>
    <property type="match status" value="1"/>
</dbReference>
<dbReference type="AlphaFoldDB" id="A0A6J6XCA3"/>
<dbReference type="Gene3D" id="3.30.200.20">
    <property type="entry name" value="Phosphorylase Kinase, domain 1"/>
    <property type="match status" value="1"/>
</dbReference>
<feature type="domain" description="Aminoglycoside phosphotransferase" evidence="1">
    <location>
        <begin position="49"/>
        <end position="272"/>
    </location>
</feature>
<evidence type="ECO:0000259" key="1">
    <source>
        <dbReference type="Pfam" id="PF01636"/>
    </source>
</evidence>
<dbReference type="PANTHER" id="PTHR47829">
    <property type="entry name" value="HYDROLASE, PUTATIVE (AFU_ORTHOLOGUE AFUA_1G12880)-RELATED"/>
    <property type="match status" value="1"/>
</dbReference>